<feature type="region of interest" description="Disordered" evidence="2">
    <location>
        <begin position="1"/>
        <end position="22"/>
    </location>
</feature>
<name>A0A0L6VAF6_9BASI</name>
<dbReference type="AlphaFoldDB" id="A0A0L6VAF6"/>
<evidence type="ECO:0000313" key="4">
    <source>
        <dbReference type="Proteomes" id="UP000037035"/>
    </source>
</evidence>
<dbReference type="PANTHER" id="PTHR41814:SF1">
    <property type="entry name" value="CELLULASE"/>
    <property type="match status" value="1"/>
</dbReference>
<dbReference type="STRING" id="27349.A0A0L6VAF6"/>
<dbReference type="Pfam" id="PF07470">
    <property type="entry name" value="Glyco_hydro_88"/>
    <property type="match status" value="1"/>
</dbReference>
<dbReference type="OrthoDB" id="4138492at2759"/>
<gene>
    <name evidence="3" type="ORF">VP01_223g3</name>
</gene>
<dbReference type="Gene3D" id="1.50.10.10">
    <property type="match status" value="1"/>
</dbReference>
<dbReference type="GO" id="GO:0016787">
    <property type="term" value="F:hydrolase activity"/>
    <property type="evidence" value="ECO:0007669"/>
    <property type="project" value="UniProtKB-KW"/>
</dbReference>
<evidence type="ECO:0000256" key="2">
    <source>
        <dbReference type="SAM" id="MobiDB-lite"/>
    </source>
</evidence>
<proteinExistence type="predicted"/>
<evidence type="ECO:0000256" key="1">
    <source>
        <dbReference type="ARBA" id="ARBA00022801"/>
    </source>
</evidence>
<sequence length="440" mass="48342">MAGFWVPGVPRAGGPPSKTSATNSYIHVRRTGPGHPAGNNVQGPCAAPAHARRGCTRKLWEWGAQAEVILERSYPEYSVYSNTRQLPLSKQDGPLQDPERLIEFLEPILSKRAPGTLPLADGDGASGDPASLGVGVLVAAAAGDKDRSAYFQNLADGQLDWLLYHVPVSKYGAISQRDKELQYWSDYMYMAPPFLGYYGAASSNATLLEIAFNQAKQYRAILQDGKTQLWRHILDGSFEDEGLWSTGNGWAAAGMMRLYATFHNLRDQHLRKLTEPWREDLEKWVMEIVNGAYAYQYKDTHLLPNYLASTNASHNYGECSGTALIAAAAYRLASLKPNCVEGLPMNAINAARVAIFEKYTNPKTGAVAPVVDPLDWNSVKPFNGTKPEAGFVSPEGQAFTLLLFESWKAYNQAIECKANPSRYRHCPVHTPAEQAESSGV</sequence>
<dbReference type="VEuPathDB" id="FungiDB:VP01_223g3"/>
<accession>A0A0L6VAF6</accession>
<dbReference type="SUPFAM" id="SSF48208">
    <property type="entry name" value="Six-hairpin glycosidases"/>
    <property type="match status" value="1"/>
</dbReference>
<keyword evidence="1" id="KW-0378">Hydrolase</keyword>
<comment type="caution">
    <text evidence="3">The sequence shown here is derived from an EMBL/GenBank/DDBJ whole genome shotgun (WGS) entry which is preliminary data.</text>
</comment>
<dbReference type="PANTHER" id="PTHR41814">
    <property type="entry name" value="EXPRESSED PROTEIN"/>
    <property type="match status" value="1"/>
</dbReference>
<protein>
    <submittedName>
        <fullName evidence="3">Uncharacterized protein</fullName>
    </submittedName>
</protein>
<dbReference type="InterPro" id="IPR012341">
    <property type="entry name" value="6hp_glycosidase-like_sf"/>
</dbReference>
<reference evidence="3 4" key="1">
    <citation type="submission" date="2015-08" db="EMBL/GenBank/DDBJ databases">
        <title>Next Generation Sequencing and Analysis of the Genome of Puccinia sorghi L Schw, the Causal Agent of Maize Common Rust.</title>
        <authorList>
            <person name="Rochi L."/>
            <person name="Burguener G."/>
            <person name="Darino M."/>
            <person name="Turjanski A."/>
            <person name="Kreff E."/>
            <person name="Dieguez M.J."/>
            <person name="Sacco F."/>
        </authorList>
    </citation>
    <scope>NUCLEOTIDE SEQUENCE [LARGE SCALE GENOMIC DNA]</scope>
    <source>
        <strain evidence="3 4">RO10H11247</strain>
    </source>
</reference>
<dbReference type="Proteomes" id="UP000037035">
    <property type="component" value="Unassembled WGS sequence"/>
</dbReference>
<keyword evidence="4" id="KW-1185">Reference proteome</keyword>
<organism evidence="3 4">
    <name type="scientific">Puccinia sorghi</name>
    <dbReference type="NCBI Taxonomy" id="27349"/>
    <lineage>
        <taxon>Eukaryota</taxon>
        <taxon>Fungi</taxon>
        <taxon>Dikarya</taxon>
        <taxon>Basidiomycota</taxon>
        <taxon>Pucciniomycotina</taxon>
        <taxon>Pucciniomycetes</taxon>
        <taxon>Pucciniales</taxon>
        <taxon>Pucciniaceae</taxon>
        <taxon>Puccinia</taxon>
    </lineage>
</organism>
<dbReference type="InterPro" id="IPR010905">
    <property type="entry name" value="Glyco_hydro_88"/>
</dbReference>
<dbReference type="GO" id="GO:0005975">
    <property type="term" value="P:carbohydrate metabolic process"/>
    <property type="evidence" value="ECO:0007669"/>
    <property type="project" value="InterPro"/>
</dbReference>
<dbReference type="EMBL" id="LAVV01007103">
    <property type="protein sequence ID" value="KNZ57105.1"/>
    <property type="molecule type" value="Genomic_DNA"/>
</dbReference>
<dbReference type="InterPro" id="IPR008928">
    <property type="entry name" value="6-hairpin_glycosidase_sf"/>
</dbReference>
<evidence type="ECO:0000313" key="3">
    <source>
        <dbReference type="EMBL" id="KNZ57105.1"/>
    </source>
</evidence>